<dbReference type="EMBL" id="KQ030508">
    <property type="protein sequence ID" value="KJZ77238.1"/>
    <property type="molecule type" value="Genomic_DNA"/>
</dbReference>
<feature type="domain" description="TauD/TfdA-like" evidence="2">
    <location>
        <begin position="5"/>
        <end position="152"/>
    </location>
</feature>
<dbReference type="InterPro" id="IPR003819">
    <property type="entry name" value="TauD/TfdA-like"/>
</dbReference>
<keyword evidence="1" id="KW-0560">Oxidoreductase</keyword>
<dbReference type="PANTHER" id="PTHR10696:SF54">
    <property type="entry name" value="FAMILY OXIDOREDUCTASE, PUTATIVE (AFU_ORTHOLOGUE AFUA_4G13850)-RELATED"/>
    <property type="match status" value="1"/>
</dbReference>
<dbReference type="Gene3D" id="3.60.130.10">
    <property type="entry name" value="Clavaminate synthase-like"/>
    <property type="match status" value="1"/>
</dbReference>
<protein>
    <recommendedName>
        <fullName evidence="2">TauD/TfdA-like domain-containing protein</fullName>
    </recommendedName>
</protein>
<dbReference type="PANTHER" id="PTHR10696">
    <property type="entry name" value="GAMMA-BUTYROBETAINE HYDROXYLASE-RELATED"/>
    <property type="match status" value="1"/>
</dbReference>
<reference evidence="3 4" key="1">
    <citation type="journal article" date="2014" name="Genome Biol. Evol.">
        <title>Comparative genomics and transcriptomics analyses reveal divergent lifestyle features of nematode endoparasitic fungus Hirsutella minnesotensis.</title>
        <authorList>
            <person name="Lai Y."/>
            <person name="Liu K."/>
            <person name="Zhang X."/>
            <person name="Zhang X."/>
            <person name="Li K."/>
            <person name="Wang N."/>
            <person name="Shu C."/>
            <person name="Wu Y."/>
            <person name="Wang C."/>
            <person name="Bushley K.E."/>
            <person name="Xiang M."/>
            <person name="Liu X."/>
        </authorList>
    </citation>
    <scope>NUCLEOTIDE SEQUENCE [LARGE SCALE GENOMIC DNA]</scope>
    <source>
        <strain evidence="3 4">3608</strain>
    </source>
</reference>
<organism evidence="3 4">
    <name type="scientific">Hirsutella minnesotensis 3608</name>
    <dbReference type="NCBI Taxonomy" id="1043627"/>
    <lineage>
        <taxon>Eukaryota</taxon>
        <taxon>Fungi</taxon>
        <taxon>Dikarya</taxon>
        <taxon>Ascomycota</taxon>
        <taxon>Pezizomycotina</taxon>
        <taxon>Sordariomycetes</taxon>
        <taxon>Hypocreomycetidae</taxon>
        <taxon>Hypocreales</taxon>
        <taxon>Ophiocordycipitaceae</taxon>
        <taxon>Hirsutella</taxon>
    </lineage>
</organism>
<dbReference type="Proteomes" id="UP000054481">
    <property type="component" value="Unassembled WGS sequence"/>
</dbReference>
<dbReference type="OrthoDB" id="272271at2759"/>
<dbReference type="Pfam" id="PF02668">
    <property type="entry name" value="TauD"/>
    <property type="match status" value="1"/>
</dbReference>
<proteinExistence type="predicted"/>
<dbReference type="InterPro" id="IPR050411">
    <property type="entry name" value="AlphaKG_dependent_hydroxylases"/>
</dbReference>
<dbReference type="AlphaFoldDB" id="A0A0F7ZVU8"/>
<dbReference type="GO" id="GO:0016491">
    <property type="term" value="F:oxidoreductase activity"/>
    <property type="evidence" value="ECO:0007669"/>
    <property type="project" value="UniProtKB-KW"/>
</dbReference>
<accession>A0A0F7ZVU8</accession>
<evidence type="ECO:0000256" key="1">
    <source>
        <dbReference type="ARBA" id="ARBA00023002"/>
    </source>
</evidence>
<evidence type="ECO:0000259" key="2">
    <source>
        <dbReference type="Pfam" id="PF02668"/>
    </source>
</evidence>
<name>A0A0F7ZVU8_9HYPO</name>
<evidence type="ECO:0000313" key="4">
    <source>
        <dbReference type="Proteomes" id="UP000054481"/>
    </source>
</evidence>
<dbReference type="InterPro" id="IPR042098">
    <property type="entry name" value="TauD-like_sf"/>
</dbReference>
<dbReference type="SUPFAM" id="SSF51197">
    <property type="entry name" value="Clavaminate synthase-like"/>
    <property type="match status" value="1"/>
</dbReference>
<evidence type="ECO:0000313" key="3">
    <source>
        <dbReference type="EMBL" id="KJZ77238.1"/>
    </source>
</evidence>
<gene>
    <name evidence="3" type="ORF">HIM_03559</name>
</gene>
<sequence>MGCDILALQVRQSALTGGFTYLSSGWTVFNHLAREEPEVLRVLLTPNWPVQISTRKDHYYMAPVFAIHDGRLLVSLDPNRLGPPPGTERHIPPLSLTQKHALSRISEVARRFELRLKLNTGDILFFNNWALLHRRDAYQDDEHTSRHMVRLWLRNTKMGWAVPSCMLPPWLAAYGEASRNRPRLYPLHPMPNYVVPRYSTGSAAFVIESEGEEFESA</sequence>
<keyword evidence="4" id="KW-1185">Reference proteome</keyword>